<dbReference type="Pfam" id="PF01025">
    <property type="entry name" value="GrpE"/>
    <property type="match status" value="1"/>
</dbReference>
<dbReference type="InterPro" id="IPR000740">
    <property type="entry name" value="GrpE"/>
</dbReference>
<proteinExistence type="inferred from homology"/>
<evidence type="ECO:0000256" key="12">
    <source>
        <dbReference type="RuleBase" id="RU004478"/>
    </source>
</evidence>
<evidence type="ECO:0000256" key="1">
    <source>
        <dbReference type="ARBA" id="ARBA00004496"/>
    </source>
</evidence>
<dbReference type="InterPro" id="IPR013805">
    <property type="entry name" value="GrpE_CC"/>
</dbReference>
<comment type="subunit">
    <text evidence="3 10">Homodimer.</text>
</comment>
<accession>A0A517QY81</accession>
<dbReference type="GO" id="GO:0000774">
    <property type="term" value="F:adenyl-nucleotide exchange factor activity"/>
    <property type="evidence" value="ECO:0007669"/>
    <property type="project" value="InterPro"/>
</dbReference>
<dbReference type="SUPFAM" id="SSF51064">
    <property type="entry name" value="Head domain of nucleotide exchange factor GrpE"/>
    <property type="match status" value="1"/>
</dbReference>
<evidence type="ECO:0000313" key="15">
    <source>
        <dbReference type="Proteomes" id="UP000317318"/>
    </source>
</evidence>
<evidence type="ECO:0000256" key="7">
    <source>
        <dbReference type="ARBA" id="ARBA00053401"/>
    </source>
</evidence>
<dbReference type="CDD" id="cd00446">
    <property type="entry name" value="GrpE"/>
    <property type="match status" value="1"/>
</dbReference>
<feature type="compositionally biased region" description="Basic and acidic residues" evidence="13">
    <location>
        <begin position="38"/>
        <end position="58"/>
    </location>
</feature>
<keyword evidence="4 10" id="KW-0963">Cytoplasm</keyword>
<dbReference type="Proteomes" id="UP000317318">
    <property type="component" value="Chromosome"/>
</dbReference>
<dbReference type="KEGG" id="svp:Pan189_08680"/>
<dbReference type="SUPFAM" id="SSF58014">
    <property type="entry name" value="Coiled-coil domain of nucleotide exchange factor GrpE"/>
    <property type="match status" value="1"/>
</dbReference>
<evidence type="ECO:0000256" key="10">
    <source>
        <dbReference type="HAMAP-Rule" id="MF_01151"/>
    </source>
</evidence>
<evidence type="ECO:0000313" key="14">
    <source>
        <dbReference type="EMBL" id="QDT36510.1"/>
    </source>
</evidence>
<dbReference type="GO" id="GO:0005737">
    <property type="term" value="C:cytoplasm"/>
    <property type="evidence" value="ECO:0007669"/>
    <property type="project" value="UniProtKB-SubCell"/>
</dbReference>
<dbReference type="EMBL" id="CP036268">
    <property type="protein sequence ID" value="QDT36510.1"/>
    <property type="molecule type" value="Genomic_DNA"/>
</dbReference>
<dbReference type="Gene3D" id="3.90.20.20">
    <property type="match status" value="1"/>
</dbReference>
<evidence type="ECO:0000256" key="2">
    <source>
        <dbReference type="ARBA" id="ARBA00009054"/>
    </source>
</evidence>
<reference evidence="14 15" key="1">
    <citation type="submission" date="2019-02" db="EMBL/GenBank/DDBJ databases">
        <title>Deep-cultivation of Planctomycetes and their phenomic and genomic characterization uncovers novel biology.</title>
        <authorList>
            <person name="Wiegand S."/>
            <person name="Jogler M."/>
            <person name="Boedeker C."/>
            <person name="Pinto D."/>
            <person name="Vollmers J."/>
            <person name="Rivas-Marin E."/>
            <person name="Kohn T."/>
            <person name="Peeters S.H."/>
            <person name="Heuer A."/>
            <person name="Rast P."/>
            <person name="Oberbeckmann S."/>
            <person name="Bunk B."/>
            <person name="Jeske O."/>
            <person name="Meyerdierks A."/>
            <person name="Storesund J.E."/>
            <person name="Kallscheuer N."/>
            <person name="Luecker S."/>
            <person name="Lage O.M."/>
            <person name="Pohl T."/>
            <person name="Merkel B.J."/>
            <person name="Hornburger P."/>
            <person name="Mueller R.-W."/>
            <person name="Bruemmer F."/>
            <person name="Labrenz M."/>
            <person name="Spormann A.M."/>
            <person name="Op den Camp H."/>
            <person name="Overmann J."/>
            <person name="Amann R."/>
            <person name="Jetten M.S.M."/>
            <person name="Mascher T."/>
            <person name="Medema M.H."/>
            <person name="Devos D.P."/>
            <person name="Kaster A.-K."/>
            <person name="Ovreas L."/>
            <person name="Rohde M."/>
            <person name="Galperin M.Y."/>
            <person name="Jogler C."/>
        </authorList>
    </citation>
    <scope>NUCLEOTIDE SEQUENCE [LARGE SCALE GENOMIC DNA]</scope>
    <source>
        <strain evidence="14 15">Pan189</strain>
    </source>
</reference>
<dbReference type="PANTHER" id="PTHR21237">
    <property type="entry name" value="GRPE PROTEIN"/>
    <property type="match status" value="1"/>
</dbReference>
<dbReference type="PROSITE" id="PS01071">
    <property type="entry name" value="GRPE"/>
    <property type="match status" value="1"/>
</dbReference>
<evidence type="ECO:0000256" key="9">
    <source>
        <dbReference type="ARBA" id="ARBA00076414"/>
    </source>
</evidence>
<dbReference type="AlphaFoldDB" id="A0A517QY81"/>
<evidence type="ECO:0000256" key="13">
    <source>
        <dbReference type="SAM" id="MobiDB-lite"/>
    </source>
</evidence>
<gene>
    <name evidence="10" type="primary">grpE</name>
    <name evidence="14" type="ORF">Pan189_08680</name>
</gene>
<keyword evidence="6 10" id="KW-0143">Chaperone</keyword>
<evidence type="ECO:0000256" key="5">
    <source>
        <dbReference type="ARBA" id="ARBA00023016"/>
    </source>
</evidence>
<dbReference type="Gene3D" id="2.30.22.10">
    <property type="entry name" value="Head domain of nucleotide exchange factor GrpE"/>
    <property type="match status" value="1"/>
</dbReference>
<feature type="compositionally biased region" description="Basic and acidic residues" evidence="13">
    <location>
        <begin position="1"/>
        <end position="22"/>
    </location>
</feature>
<dbReference type="PANTHER" id="PTHR21237:SF23">
    <property type="entry name" value="GRPE PROTEIN HOMOLOG, MITOCHONDRIAL"/>
    <property type="match status" value="1"/>
</dbReference>
<dbReference type="GO" id="GO:0006457">
    <property type="term" value="P:protein folding"/>
    <property type="evidence" value="ECO:0007669"/>
    <property type="project" value="InterPro"/>
</dbReference>
<comment type="subcellular location">
    <subcellularLocation>
        <location evidence="1 10">Cytoplasm</location>
    </subcellularLocation>
</comment>
<dbReference type="HAMAP" id="MF_01151">
    <property type="entry name" value="GrpE"/>
    <property type="match status" value="1"/>
</dbReference>
<evidence type="ECO:0000256" key="11">
    <source>
        <dbReference type="RuleBase" id="RU000639"/>
    </source>
</evidence>
<protein>
    <recommendedName>
        <fullName evidence="8 10">Protein GrpE</fullName>
    </recommendedName>
    <alternativeName>
        <fullName evidence="9 10">HSP-70 cofactor</fullName>
    </alternativeName>
</protein>
<evidence type="ECO:0000256" key="8">
    <source>
        <dbReference type="ARBA" id="ARBA00072274"/>
    </source>
</evidence>
<evidence type="ECO:0000256" key="4">
    <source>
        <dbReference type="ARBA" id="ARBA00022490"/>
    </source>
</evidence>
<keyword evidence="15" id="KW-1185">Reference proteome</keyword>
<comment type="similarity">
    <text evidence="2 10 12">Belongs to the GrpE family.</text>
</comment>
<dbReference type="RefSeq" id="WP_145362711.1">
    <property type="nucleotide sequence ID" value="NZ_CP036268.1"/>
</dbReference>
<dbReference type="GO" id="GO:0042803">
    <property type="term" value="F:protein homodimerization activity"/>
    <property type="evidence" value="ECO:0007669"/>
    <property type="project" value="InterPro"/>
</dbReference>
<keyword evidence="5 10" id="KW-0346">Stress response</keyword>
<name>A0A517QY81_9PLAN</name>
<sequence length="196" mass="22184">MPDNEELRPENQQRPDEMKAEVVSDSAADSEAGSPEEDGSRMGLEDQLEAARAERDEAKDKYVRAHAEFDNFRKRIERERADEYKYRSLGVARDVLPALDNLRRALEAAEKTGNVEELVQGVEMVSRQFEDALKLHGIERIAAEGRKFDPNLHEALTQVPSPDHEPMTVLQEVEPGYKLHDRVIRPSKVVVVANPS</sequence>
<dbReference type="GO" id="GO:0051087">
    <property type="term" value="F:protein-folding chaperone binding"/>
    <property type="evidence" value="ECO:0007669"/>
    <property type="project" value="InterPro"/>
</dbReference>
<evidence type="ECO:0000256" key="3">
    <source>
        <dbReference type="ARBA" id="ARBA00011738"/>
    </source>
</evidence>
<dbReference type="InterPro" id="IPR009012">
    <property type="entry name" value="GrpE_head"/>
</dbReference>
<feature type="region of interest" description="Disordered" evidence="13">
    <location>
        <begin position="1"/>
        <end position="58"/>
    </location>
</feature>
<dbReference type="NCBIfam" id="NF010738">
    <property type="entry name" value="PRK14140.1"/>
    <property type="match status" value="1"/>
</dbReference>
<organism evidence="14 15">
    <name type="scientific">Stratiformator vulcanicus</name>
    <dbReference type="NCBI Taxonomy" id="2527980"/>
    <lineage>
        <taxon>Bacteria</taxon>
        <taxon>Pseudomonadati</taxon>
        <taxon>Planctomycetota</taxon>
        <taxon>Planctomycetia</taxon>
        <taxon>Planctomycetales</taxon>
        <taxon>Planctomycetaceae</taxon>
        <taxon>Stratiformator</taxon>
    </lineage>
</organism>
<dbReference type="FunFam" id="2.30.22.10:FF:000001">
    <property type="entry name" value="Protein GrpE"/>
    <property type="match status" value="1"/>
</dbReference>
<dbReference type="OrthoDB" id="9812586at2"/>
<dbReference type="GO" id="GO:0051082">
    <property type="term" value="F:unfolded protein binding"/>
    <property type="evidence" value="ECO:0007669"/>
    <property type="project" value="TreeGrafter"/>
</dbReference>
<comment type="function">
    <text evidence="7 10 11">Participates actively in the response to hyperosmotic and heat shock by preventing the aggregation of stress-denatured proteins, in association with DnaK and GrpE. It is the nucleotide exchange factor for DnaK and may function as a thermosensor. Unfolded proteins bind initially to DnaJ; upon interaction with the DnaJ-bound protein, DnaK hydrolyzes its bound ATP, resulting in the formation of a stable complex. GrpE releases ADP from DnaK; ATP binding to DnaK triggers the release of the substrate protein, thus completing the reaction cycle. Several rounds of ATP-dependent interactions between DnaJ, DnaK and GrpE are required for fully efficient folding.</text>
</comment>
<dbReference type="PRINTS" id="PR00773">
    <property type="entry name" value="GRPEPROTEIN"/>
</dbReference>
<evidence type="ECO:0000256" key="6">
    <source>
        <dbReference type="ARBA" id="ARBA00023186"/>
    </source>
</evidence>